<comment type="similarity">
    <text evidence="2">Belongs to the oxygen-dependent FAD-linked oxidoreductase family.</text>
</comment>
<dbReference type="Gene3D" id="3.30.465.10">
    <property type="match status" value="1"/>
</dbReference>
<keyword evidence="6" id="KW-0732">Signal</keyword>
<dbReference type="PANTHER" id="PTHR42973">
    <property type="entry name" value="BINDING OXIDOREDUCTASE, PUTATIVE (AFU_ORTHOLOGUE AFUA_1G17690)-RELATED"/>
    <property type="match status" value="1"/>
</dbReference>
<evidence type="ECO:0000256" key="1">
    <source>
        <dbReference type="ARBA" id="ARBA00001974"/>
    </source>
</evidence>
<proteinExistence type="inferred from homology"/>
<dbReference type="EMBL" id="JAGPYM010000003">
    <property type="protein sequence ID" value="KAH6896807.1"/>
    <property type="molecule type" value="Genomic_DNA"/>
</dbReference>
<dbReference type="GO" id="GO:0016491">
    <property type="term" value="F:oxidoreductase activity"/>
    <property type="evidence" value="ECO:0007669"/>
    <property type="project" value="UniProtKB-KW"/>
</dbReference>
<protein>
    <recommendedName>
        <fullName evidence="7">FAD-binding PCMH-type domain-containing protein</fullName>
    </recommendedName>
</protein>
<evidence type="ECO:0000256" key="4">
    <source>
        <dbReference type="ARBA" id="ARBA00022827"/>
    </source>
</evidence>
<keyword evidence="3" id="KW-0285">Flavoprotein</keyword>
<accession>A0A9P8WED0</accession>
<evidence type="ECO:0000256" key="2">
    <source>
        <dbReference type="ARBA" id="ARBA00005466"/>
    </source>
</evidence>
<dbReference type="Proteomes" id="UP000777438">
    <property type="component" value="Unassembled WGS sequence"/>
</dbReference>
<dbReference type="InterPro" id="IPR016169">
    <property type="entry name" value="FAD-bd_PCMH_sub2"/>
</dbReference>
<evidence type="ECO:0000259" key="7">
    <source>
        <dbReference type="PROSITE" id="PS51387"/>
    </source>
</evidence>
<dbReference type="InterPro" id="IPR006094">
    <property type="entry name" value="Oxid_FAD_bind_N"/>
</dbReference>
<dbReference type="Pfam" id="PF01565">
    <property type="entry name" value="FAD_binding_4"/>
    <property type="match status" value="1"/>
</dbReference>
<reference evidence="8 9" key="1">
    <citation type="journal article" date="2021" name="Nat. Commun.">
        <title>Genetic determinants of endophytism in the Arabidopsis root mycobiome.</title>
        <authorList>
            <person name="Mesny F."/>
            <person name="Miyauchi S."/>
            <person name="Thiergart T."/>
            <person name="Pickel B."/>
            <person name="Atanasova L."/>
            <person name="Karlsson M."/>
            <person name="Huettel B."/>
            <person name="Barry K.W."/>
            <person name="Haridas S."/>
            <person name="Chen C."/>
            <person name="Bauer D."/>
            <person name="Andreopoulos W."/>
            <person name="Pangilinan J."/>
            <person name="LaButti K."/>
            <person name="Riley R."/>
            <person name="Lipzen A."/>
            <person name="Clum A."/>
            <person name="Drula E."/>
            <person name="Henrissat B."/>
            <person name="Kohler A."/>
            <person name="Grigoriev I.V."/>
            <person name="Martin F.M."/>
            <person name="Hacquard S."/>
        </authorList>
    </citation>
    <scope>NUCLEOTIDE SEQUENCE [LARGE SCALE GENOMIC DNA]</scope>
    <source>
        <strain evidence="8 9">MPI-CAGE-CH-0241</strain>
    </source>
</reference>
<dbReference type="InterPro" id="IPR050416">
    <property type="entry name" value="FAD-linked_Oxidoreductase"/>
</dbReference>
<feature type="domain" description="FAD-binding PCMH-type" evidence="7">
    <location>
        <begin position="69"/>
        <end position="239"/>
    </location>
</feature>
<keyword evidence="5" id="KW-0560">Oxidoreductase</keyword>
<feature type="signal peptide" evidence="6">
    <location>
        <begin position="1"/>
        <end position="21"/>
    </location>
</feature>
<dbReference type="PROSITE" id="PS51387">
    <property type="entry name" value="FAD_PCMH"/>
    <property type="match status" value="1"/>
</dbReference>
<dbReference type="OrthoDB" id="9996127at2759"/>
<evidence type="ECO:0000256" key="3">
    <source>
        <dbReference type="ARBA" id="ARBA00022630"/>
    </source>
</evidence>
<dbReference type="PANTHER" id="PTHR42973:SF9">
    <property type="entry name" value="FAD-BINDING PCMH-TYPE DOMAIN-CONTAINING PROTEIN-RELATED"/>
    <property type="match status" value="1"/>
</dbReference>
<dbReference type="SUPFAM" id="SSF56176">
    <property type="entry name" value="FAD-binding/transporter-associated domain-like"/>
    <property type="match status" value="1"/>
</dbReference>
<evidence type="ECO:0000256" key="5">
    <source>
        <dbReference type="ARBA" id="ARBA00023002"/>
    </source>
</evidence>
<dbReference type="Gene3D" id="3.40.462.20">
    <property type="match status" value="1"/>
</dbReference>
<comment type="caution">
    <text evidence="8">The sequence shown here is derived from an EMBL/GenBank/DDBJ whole genome shotgun (WGS) entry which is preliminary data.</text>
</comment>
<dbReference type="InterPro" id="IPR036318">
    <property type="entry name" value="FAD-bd_PCMH-like_sf"/>
</dbReference>
<dbReference type="AlphaFoldDB" id="A0A9P8WED0"/>
<gene>
    <name evidence="8" type="ORF">B0T10DRAFT_526182</name>
</gene>
<evidence type="ECO:0000313" key="9">
    <source>
        <dbReference type="Proteomes" id="UP000777438"/>
    </source>
</evidence>
<feature type="chain" id="PRO_5040148205" description="FAD-binding PCMH-type domain-containing protein" evidence="6">
    <location>
        <begin position="22"/>
        <end position="502"/>
    </location>
</feature>
<name>A0A9P8WED0_9HYPO</name>
<organism evidence="8 9">
    <name type="scientific">Thelonectria olida</name>
    <dbReference type="NCBI Taxonomy" id="1576542"/>
    <lineage>
        <taxon>Eukaryota</taxon>
        <taxon>Fungi</taxon>
        <taxon>Dikarya</taxon>
        <taxon>Ascomycota</taxon>
        <taxon>Pezizomycotina</taxon>
        <taxon>Sordariomycetes</taxon>
        <taxon>Hypocreomycetidae</taxon>
        <taxon>Hypocreales</taxon>
        <taxon>Nectriaceae</taxon>
        <taxon>Thelonectria</taxon>
    </lineage>
</organism>
<evidence type="ECO:0000313" key="8">
    <source>
        <dbReference type="EMBL" id="KAH6896807.1"/>
    </source>
</evidence>
<keyword evidence="9" id="KW-1185">Reference proteome</keyword>
<dbReference type="InterPro" id="IPR016166">
    <property type="entry name" value="FAD-bd_PCMH"/>
</dbReference>
<dbReference type="GO" id="GO:0071949">
    <property type="term" value="F:FAD binding"/>
    <property type="evidence" value="ECO:0007669"/>
    <property type="project" value="InterPro"/>
</dbReference>
<evidence type="ECO:0000256" key="6">
    <source>
        <dbReference type="SAM" id="SignalP"/>
    </source>
</evidence>
<keyword evidence="4" id="KW-0274">FAD</keyword>
<dbReference type="InterPro" id="IPR016167">
    <property type="entry name" value="FAD-bd_PCMH_sub1"/>
</dbReference>
<sequence>MRQFKIKAVTALAGWAVAVSAGVPEHLNSLRGSCPIDASGLGEQLSRAAKIYCPGSSEFEKASTRWSALKAPKVNVVVVPSIEGDVAKTVKYANKKDLPFLAFNTAHGAITTLGRMDHGIEIYLGQLSSISIAKDGNSATIGGGAHSKNVTDALWAAGKQTVTGTCECVSYAGPALGGGHGWLQGHHGLIADQFISINVVLADGSLKTIDEKSDLWWAMKGAGQNFGIVTSVTAKIYEIEHRNWAVETLIFSGDQVEEVYKAANEHLLRKQPEGVINWSYWVNSAAADPIKPIILFYIIQEGVTSVDSSLTKPFHDIGPLAVEPVAGDYRDLATWTGIDLAAGPCQKSGLNNPRFPIYLESYNVEAMRKVYDLFASETRGVSPFNSSLFMFEGYSTQALRAIDDTTGAFAFRDENLLVAPLITYAPGDAKLDQRAAALGVKLRQTLHEATGRRDMRVYLNYAFGNESPKEWYGSAGWRQQKLRRLKRKYDPKGQFSFYGPIA</sequence>
<comment type="cofactor">
    <cofactor evidence="1">
        <name>FAD</name>
        <dbReference type="ChEBI" id="CHEBI:57692"/>
    </cofactor>
</comment>
<dbReference type="Gene3D" id="3.30.43.10">
    <property type="entry name" value="Uridine Diphospho-n-acetylenolpyruvylglucosamine Reductase, domain 2"/>
    <property type="match status" value="1"/>
</dbReference>